<dbReference type="GO" id="GO:0006508">
    <property type="term" value="P:proteolysis"/>
    <property type="evidence" value="ECO:0007669"/>
    <property type="project" value="UniProtKB-UniRule"/>
</dbReference>
<protein>
    <recommendedName>
        <fullName evidence="1">ATP-dependent Clp protease adapter protein ClpS</fullName>
    </recommendedName>
</protein>
<dbReference type="PANTHER" id="PTHR33473:SF19">
    <property type="entry name" value="ATP-DEPENDENT CLP PROTEASE ADAPTER PROTEIN CLPS"/>
    <property type="match status" value="1"/>
</dbReference>
<dbReference type="InterPro" id="IPR014719">
    <property type="entry name" value="Ribosomal_bL12_C/ClpS-like"/>
</dbReference>
<evidence type="ECO:0000259" key="2">
    <source>
        <dbReference type="Pfam" id="PF02617"/>
    </source>
</evidence>
<accession>A0AAE3TAV2</accession>
<evidence type="ECO:0000313" key="4">
    <source>
        <dbReference type="Proteomes" id="UP001220964"/>
    </source>
</evidence>
<gene>
    <name evidence="1 3" type="primary">clpS</name>
    <name evidence="3" type="ORF">P1J78_23110</name>
</gene>
<feature type="domain" description="Adaptor protein ClpS core" evidence="2">
    <location>
        <begin position="18"/>
        <end position="96"/>
    </location>
</feature>
<dbReference type="InterPro" id="IPR003769">
    <property type="entry name" value="ClpS_core"/>
</dbReference>
<evidence type="ECO:0000256" key="1">
    <source>
        <dbReference type="HAMAP-Rule" id="MF_00302"/>
    </source>
</evidence>
<reference evidence="3" key="1">
    <citation type="submission" date="2023-03" db="EMBL/GenBank/DDBJ databases">
        <title>Multiphase analysis and comparison of six strains from genera Psychromarinibacter, Lutimaribacter, and Maritimibacter, including a novel species: Psychromarinibacter sediminicola sp. nov.</title>
        <authorList>
            <person name="Wang Y.-H."/>
            <person name="Ye M.-Q."/>
            <person name="Du Z.-J."/>
        </authorList>
    </citation>
    <scope>NUCLEOTIDE SEQUENCE</scope>
    <source>
        <strain evidence="3">C21-152</strain>
    </source>
</reference>
<dbReference type="EMBL" id="JARGYC010000111">
    <property type="protein sequence ID" value="MDF0603622.1"/>
    <property type="molecule type" value="Genomic_DNA"/>
</dbReference>
<dbReference type="HAMAP" id="MF_00302">
    <property type="entry name" value="ClpS"/>
    <property type="match status" value="1"/>
</dbReference>
<keyword evidence="3" id="KW-0645">Protease</keyword>
<comment type="similarity">
    <text evidence="1">Belongs to the ClpS family.</text>
</comment>
<comment type="caution">
    <text evidence="3">The sequence shown here is derived from an EMBL/GenBank/DDBJ whole genome shotgun (WGS) entry which is preliminary data.</text>
</comment>
<dbReference type="Gene3D" id="3.30.1390.10">
    <property type="match status" value="1"/>
</dbReference>
<comment type="function">
    <text evidence="1">Involved in the modulation of the specificity of the ClpAP-mediated ATP-dependent protein degradation.</text>
</comment>
<dbReference type="FunFam" id="3.30.1390.10:FF:000002">
    <property type="entry name" value="ATP-dependent Clp protease adapter protein ClpS"/>
    <property type="match status" value="1"/>
</dbReference>
<dbReference type="Pfam" id="PF02617">
    <property type="entry name" value="ClpS"/>
    <property type="match status" value="1"/>
</dbReference>
<name>A0AAE3TAV2_9RHOB</name>
<dbReference type="InterPro" id="IPR022935">
    <property type="entry name" value="ClpS"/>
</dbReference>
<keyword evidence="4" id="KW-1185">Reference proteome</keyword>
<comment type="subunit">
    <text evidence="1">Binds to the N-terminal domain of the chaperone ClpA.</text>
</comment>
<evidence type="ECO:0000313" key="3">
    <source>
        <dbReference type="EMBL" id="MDF0603622.1"/>
    </source>
</evidence>
<keyword evidence="3" id="KW-0378">Hydrolase</keyword>
<dbReference type="PANTHER" id="PTHR33473">
    <property type="entry name" value="ATP-DEPENDENT CLP PROTEASE ADAPTER PROTEIN CLPS1, CHLOROPLASTIC"/>
    <property type="match status" value="1"/>
</dbReference>
<dbReference type="SUPFAM" id="SSF54736">
    <property type="entry name" value="ClpS-like"/>
    <property type="match status" value="1"/>
</dbReference>
<sequence length="101" mass="11347">MDTTRSRPKTKPASKTERPPLYKVILLNDDFTPRDFVVSVLQAIFRMTEGEALGVMLTAHRKGACVVAVYTREIAETKAMQATEKGRRQGYPLAFTTERDA</sequence>
<organism evidence="3 4">
    <name type="scientific">Psychromarinibacter sediminicola</name>
    <dbReference type="NCBI Taxonomy" id="3033385"/>
    <lineage>
        <taxon>Bacteria</taxon>
        <taxon>Pseudomonadati</taxon>
        <taxon>Pseudomonadota</taxon>
        <taxon>Alphaproteobacteria</taxon>
        <taxon>Rhodobacterales</taxon>
        <taxon>Paracoccaceae</taxon>
        <taxon>Psychromarinibacter</taxon>
    </lineage>
</organism>
<dbReference type="AlphaFoldDB" id="A0AAE3TAV2"/>
<dbReference type="Proteomes" id="UP001220964">
    <property type="component" value="Unassembled WGS sequence"/>
</dbReference>
<dbReference type="GO" id="GO:0030163">
    <property type="term" value="P:protein catabolic process"/>
    <property type="evidence" value="ECO:0007669"/>
    <property type="project" value="InterPro"/>
</dbReference>
<dbReference type="NCBIfam" id="NF009564">
    <property type="entry name" value="PRK13019.1-4"/>
    <property type="match status" value="1"/>
</dbReference>
<proteinExistence type="inferred from homology"/>
<dbReference type="GO" id="GO:0008233">
    <property type="term" value="F:peptidase activity"/>
    <property type="evidence" value="ECO:0007669"/>
    <property type="project" value="UniProtKB-KW"/>
</dbReference>
<dbReference type="RefSeq" id="WP_275569739.1">
    <property type="nucleotide sequence ID" value="NZ_JARGYC010000111.1"/>
</dbReference>